<keyword evidence="2" id="KW-1185">Reference proteome</keyword>
<name>A0A919RYR2_9CLOT</name>
<evidence type="ECO:0000313" key="1">
    <source>
        <dbReference type="EMBL" id="GIM28734.1"/>
    </source>
</evidence>
<accession>A0A919RYR2</accession>
<sequence>MEKKNWSNPEIWDLRIQNTESTWKQTDDHDGIWTQVYDENGDPHDWQKHS</sequence>
<organism evidence="1 2">
    <name type="scientific">Clostridium polyendosporum</name>
    <dbReference type="NCBI Taxonomy" id="69208"/>
    <lineage>
        <taxon>Bacteria</taxon>
        <taxon>Bacillati</taxon>
        <taxon>Bacillota</taxon>
        <taxon>Clostridia</taxon>
        <taxon>Eubacteriales</taxon>
        <taxon>Clostridiaceae</taxon>
        <taxon>Clostridium</taxon>
    </lineage>
</organism>
<proteinExistence type="predicted"/>
<evidence type="ECO:0000313" key="2">
    <source>
        <dbReference type="Proteomes" id="UP000679179"/>
    </source>
</evidence>
<protein>
    <submittedName>
        <fullName evidence="1">Uncharacterized protein</fullName>
    </submittedName>
</protein>
<reference evidence="1" key="1">
    <citation type="submission" date="2021-03" db="EMBL/GenBank/DDBJ databases">
        <title>Taxonomic study of Clostridium polyendosporum from meadow-gley soil under rice.</title>
        <authorList>
            <person name="Kobayashi H."/>
            <person name="Tanizawa Y."/>
            <person name="Yagura M."/>
        </authorList>
    </citation>
    <scope>NUCLEOTIDE SEQUENCE</scope>
    <source>
        <strain evidence="1">JCM 30710</strain>
    </source>
</reference>
<dbReference type="RefSeq" id="WP_212903459.1">
    <property type="nucleotide sequence ID" value="NZ_BOPZ01000009.1"/>
</dbReference>
<dbReference type="AlphaFoldDB" id="A0A919RYR2"/>
<dbReference type="EMBL" id="BOPZ01000009">
    <property type="protein sequence ID" value="GIM28734.1"/>
    <property type="molecule type" value="Genomic_DNA"/>
</dbReference>
<comment type="caution">
    <text evidence="1">The sequence shown here is derived from an EMBL/GenBank/DDBJ whole genome shotgun (WGS) entry which is preliminary data.</text>
</comment>
<dbReference type="Proteomes" id="UP000679179">
    <property type="component" value="Unassembled WGS sequence"/>
</dbReference>
<gene>
    <name evidence="1" type="ORF">CPJCM30710_14000</name>
</gene>